<keyword evidence="2" id="KW-1185">Reference proteome</keyword>
<dbReference type="KEGG" id="nso:NIASO_07755"/>
<name>W0F7L0_9BACT</name>
<evidence type="ECO:0000313" key="1">
    <source>
        <dbReference type="EMBL" id="AHF17449.1"/>
    </source>
</evidence>
<accession>W0F7L0</accession>
<proteinExistence type="predicted"/>
<reference evidence="1 2" key="1">
    <citation type="submission" date="2013-12" db="EMBL/GenBank/DDBJ databases">
        <authorList>
            <consortium name="DOE Joint Genome Institute"/>
            <person name="Eisen J."/>
            <person name="Huntemann M."/>
            <person name="Han J."/>
            <person name="Chen A."/>
            <person name="Kyrpides N."/>
            <person name="Mavromatis K."/>
            <person name="Markowitz V."/>
            <person name="Palaniappan K."/>
            <person name="Ivanova N."/>
            <person name="Schaumberg A."/>
            <person name="Pati A."/>
            <person name="Liolios K."/>
            <person name="Nordberg H.P."/>
            <person name="Cantor M.N."/>
            <person name="Hua S.X."/>
            <person name="Woyke T."/>
        </authorList>
    </citation>
    <scope>NUCLEOTIDE SEQUENCE [LARGE SCALE GENOMIC DNA]</scope>
    <source>
        <strain evidence="2">DSM 19437</strain>
    </source>
</reference>
<dbReference type="AlphaFoldDB" id="W0F7L0"/>
<dbReference type="HOGENOM" id="CLU_3390447_0_0_10"/>
<gene>
    <name evidence="1" type="ORF">NIASO_07755</name>
</gene>
<evidence type="ECO:0000313" key="2">
    <source>
        <dbReference type="Proteomes" id="UP000003586"/>
    </source>
</evidence>
<organism evidence="1 2">
    <name type="scientific">Niabella soli DSM 19437</name>
    <dbReference type="NCBI Taxonomy" id="929713"/>
    <lineage>
        <taxon>Bacteria</taxon>
        <taxon>Pseudomonadati</taxon>
        <taxon>Bacteroidota</taxon>
        <taxon>Chitinophagia</taxon>
        <taxon>Chitinophagales</taxon>
        <taxon>Chitinophagaceae</taxon>
        <taxon>Niabella</taxon>
    </lineage>
</organism>
<dbReference type="EMBL" id="CP007035">
    <property type="protein sequence ID" value="AHF17449.1"/>
    <property type="molecule type" value="Genomic_DNA"/>
</dbReference>
<dbReference type="Proteomes" id="UP000003586">
    <property type="component" value="Chromosome"/>
</dbReference>
<sequence>MSESKLYPGYPGIRRSFTQNRERQFTALSNFL</sequence>
<protein>
    <submittedName>
        <fullName evidence="1">Uncharacterized protein</fullName>
    </submittedName>
</protein>